<proteinExistence type="predicted"/>
<feature type="domain" description="Zinc knuckle CX2CX4HX4C" evidence="2">
    <location>
        <begin position="44"/>
        <end position="68"/>
    </location>
</feature>
<evidence type="ECO:0008006" key="5">
    <source>
        <dbReference type="Google" id="ProtNLM"/>
    </source>
</evidence>
<dbReference type="InterPro" id="IPR025836">
    <property type="entry name" value="Zn_knuckle_CX2CX4HX4C"/>
</dbReference>
<sequence length="237" mass="26616">ADLWHPLRGICISDLGDRRFLFQFFHEVDIQRVLAGTQWICYARFKYEKLSLFCFIRGKLRHGESFCLNQTRMAPKNIIFGWDLSVRAVARRRTVYPSRWLREVGRDDSNWTGLGGDGQESVDPGGNTCGAGDNGSYERLGGVYQSNIGRTVGQEPMDMMLFDENDPLLFLIETKLSSKRMEIVRLKCGFSNGINIGAVGSKGGLSLGWNGNDLVSIKSYSFSHIDAMILDPDNGME</sequence>
<evidence type="ECO:0000259" key="2">
    <source>
        <dbReference type="Pfam" id="PF14392"/>
    </source>
</evidence>
<keyword evidence="4" id="KW-1185">Reference proteome</keyword>
<gene>
    <name evidence="3" type="ORF">Godav_004020</name>
</gene>
<reference evidence="3 4" key="1">
    <citation type="journal article" date="2019" name="Genome Biol. Evol.">
        <title>Insights into the evolution of the New World diploid cottons (Gossypium, subgenus Houzingenia) based on genome sequencing.</title>
        <authorList>
            <person name="Grover C.E."/>
            <person name="Arick M.A. 2nd"/>
            <person name="Thrash A."/>
            <person name="Conover J.L."/>
            <person name="Sanders W.S."/>
            <person name="Peterson D.G."/>
            <person name="Frelichowski J.E."/>
            <person name="Scheffler J.A."/>
            <person name="Scheffler B.E."/>
            <person name="Wendel J.F."/>
        </authorList>
    </citation>
    <scope>NUCLEOTIDE SEQUENCE [LARGE SCALE GENOMIC DNA]</scope>
    <source>
        <strain evidence="3">27</strain>
        <tissue evidence="3">Leaf</tissue>
    </source>
</reference>
<feature type="non-terminal residue" evidence="3">
    <location>
        <position position="1"/>
    </location>
</feature>
<organism evidence="3 4">
    <name type="scientific">Gossypium davidsonii</name>
    <name type="common">Davidson's cotton</name>
    <name type="synonym">Gossypium klotzschianum subsp. davidsonii</name>
    <dbReference type="NCBI Taxonomy" id="34287"/>
    <lineage>
        <taxon>Eukaryota</taxon>
        <taxon>Viridiplantae</taxon>
        <taxon>Streptophyta</taxon>
        <taxon>Embryophyta</taxon>
        <taxon>Tracheophyta</taxon>
        <taxon>Spermatophyta</taxon>
        <taxon>Magnoliopsida</taxon>
        <taxon>eudicotyledons</taxon>
        <taxon>Gunneridae</taxon>
        <taxon>Pentapetalae</taxon>
        <taxon>rosids</taxon>
        <taxon>malvids</taxon>
        <taxon>Malvales</taxon>
        <taxon>Malvaceae</taxon>
        <taxon>Malvoideae</taxon>
        <taxon>Gossypium</taxon>
    </lineage>
</organism>
<dbReference type="Pfam" id="PF14392">
    <property type="entry name" value="zf-CCHC_4"/>
    <property type="match status" value="1"/>
</dbReference>
<name>A0A7J8SJN9_GOSDV</name>
<dbReference type="Proteomes" id="UP000593561">
    <property type="component" value="Unassembled WGS sequence"/>
</dbReference>
<feature type="non-terminal residue" evidence="3">
    <location>
        <position position="237"/>
    </location>
</feature>
<evidence type="ECO:0000313" key="4">
    <source>
        <dbReference type="Proteomes" id="UP000593561"/>
    </source>
</evidence>
<evidence type="ECO:0000259" key="1">
    <source>
        <dbReference type="Pfam" id="PF14111"/>
    </source>
</evidence>
<protein>
    <recommendedName>
        <fullName evidence="5">DUF4283 domain-containing protein</fullName>
    </recommendedName>
</protein>
<accession>A0A7J8SJN9</accession>
<comment type="caution">
    <text evidence="3">The sequence shown here is derived from an EMBL/GenBank/DDBJ whole genome shotgun (WGS) entry which is preliminary data.</text>
</comment>
<dbReference type="Pfam" id="PF14111">
    <property type="entry name" value="DUF4283"/>
    <property type="match status" value="1"/>
</dbReference>
<feature type="domain" description="DUF4283" evidence="1">
    <location>
        <begin position="3"/>
        <end position="40"/>
    </location>
</feature>
<dbReference type="InterPro" id="IPR025558">
    <property type="entry name" value="DUF4283"/>
</dbReference>
<evidence type="ECO:0000313" key="3">
    <source>
        <dbReference type="EMBL" id="MBA0626338.1"/>
    </source>
</evidence>
<dbReference type="EMBL" id="JABFAC010000010">
    <property type="protein sequence ID" value="MBA0626338.1"/>
    <property type="molecule type" value="Genomic_DNA"/>
</dbReference>
<dbReference type="AlphaFoldDB" id="A0A7J8SJN9"/>